<organism evidence="3 4">
    <name type="scientific">Microcystis aeruginosa NIES-44</name>
    <dbReference type="NCBI Taxonomy" id="449439"/>
    <lineage>
        <taxon>Bacteria</taxon>
        <taxon>Bacillati</taxon>
        <taxon>Cyanobacteriota</taxon>
        <taxon>Cyanophyceae</taxon>
        <taxon>Oscillatoriophycideae</taxon>
        <taxon>Chroococcales</taxon>
        <taxon>Microcystaceae</taxon>
        <taxon>Microcystis</taxon>
    </lineage>
</organism>
<comment type="caution">
    <text evidence="3">The sequence shown here is derived from an EMBL/GenBank/DDBJ whole genome shotgun (WGS) entry which is preliminary data.</text>
</comment>
<feature type="domain" description="Phosphodiester glycosidase" evidence="2">
    <location>
        <begin position="432"/>
        <end position="602"/>
    </location>
</feature>
<proteinExistence type="predicted"/>
<dbReference type="RefSeq" id="WP_045359005.1">
    <property type="nucleotide sequence ID" value="NZ_BBPA01000036.1"/>
</dbReference>
<evidence type="ECO:0000256" key="1">
    <source>
        <dbReference type="SAM" id="MobiDB-lite"/>
    </source>
</evidence>
<dbReference type="InterPro" id="IPR018711">
    <property type="entry name" value="NAGPA"/>
</dbReference>
<dbReference type="Pfam" id="PF09992">
    <property type="entry name" value="NAGPA"/>
    <property type="match status" value="1"/>
</dbReference>
<dbReference type="EMBL" id="BBPA01000036">
    <property type="protein sequence ID" value="GAL93299.1"/>
    <property type="molecule type" value="Genomic_DNA"/>
</dbReference>
<evidence type="ECO:0000259" key="2">
    <source>
        <dbReference type="Pfam" id="PF09992"/>
    </source>
</evidence>
<accession>A0A0A1VUL8</accession>
<feature type="region of interest" description="Disordered" evidence="1">
    <location>
        <begin position="200"/>
        <end position="221"/>
    </location>
</feature>
<name>A0A0A1VUL8_MICAE</name>
<dbReference type="PANTHER" id="PTHR40446">
    <property type="entry name" value="N-ACETYLGLUCOSAMINE-1-PHOSPHODIESTER ALPHA-N-ACETYLGLUCOSAMINIDASE"/>
    <property type="match status" value="1"/>
</dbReference>
<evidence type="ECO:0000313" key="3">
    <source>
        <dbReference type="EMBL" id="GAL93299.1"/>
    </source>
</evidence>
<sequence length="607" mass="66769">MKLNYLTIKSICLTVTSLIIIGSPAISLADHRSPITLASRDLSNQQQGRKIILNGRSLSVSWRQWTAANNTRIAMGDTGARQLFGMDFLSTNDPKKQPISWFNLQTLSANLIDSDRWLDVTDILLKMGATTTINGDSLTINFPAPQIQDIQLENYGAVQRIIIQLDRPTFWQVSQAKNQAVITLEGNAQQSLISRFQPQTISNSNQNNDEDDLGNSNNNLPTQITSLENNGVISRLKINLPTAYGLQIGSVDNPPRIIIDSRPDAMDEKRIVWQPGLIWNQKYIQLDKDWFPVTWLEIDPRNPQITIKPITANSTSMRGTNPLITINSESNAVAMINGGFFNRNNQLPLGAIRVDGKWLSGPILNRGAIAWDNRGKIRIDRLSLEETLITATGQRFPLTQLNSAFLTAGCSRYTRDWGSNYHPLTERETGLVVQGDRVTEKLNNLWPQDSINIPENGYLVICRKTDINLKIGETVNLDSVTLPRDFANYPQILGAGPLLLQNGRLVLDGNAEKFSPAFQNQQASRSAIAVSREGKILLVAIHNRVGGRGATLGELARILLLMAATDGLNLDGGSSTGIALGGYLLDRSAVTAAKVHNGIGIFLSPSP</sequence>
<dbReference type="Proteomes" id="UP000030321">
    <property type="component" value="Unassembled WGS sequence"/>
</dbReference>
<protein>
    <recommendedName>
        <fullName evidence="2">Phosphodiester glycosidase domain-containing protein</fullName>
    </recommendedName>
</protein>
<evidence type="ECO:0000313" key="4">
    <source>
        <dbReference type="Proteomes" id="UP000030321"/>
    </source>
</evidence>
<dbReference type="PANTHER" id="PTHR40446:SF2">
    <property type="entry name" value="N-ACETYLGLUCOSAMINE-1-PHOSPHODIESTER ALPHA-N-ACETYLGLUCOSAMINIDASE"/>
    <property type="match status" value="1"/>
</dbReference>
<reference evidence="4" key="1">
    <citation type="journal article" date="2015" name="Genome">
        <title>Whole Genome Sequence of the Non-Microcystin-Producing Microcystis aeruginosa Strain NIES-44.</title>
        <authorList>
            <person name="Okano K."/>
            <person name="Miyata N."/>
            <person name="Ozaki Y."/>
        </authorList>
    </citation>
    <scope>NUCLEOTIDE SEQUENCE [LARGE SCALE GENOMIC DNA]</scope>
    <source>
        <strain evidence="4">NIES-44</strain>
    </source>
</reference>
<gene>
    <name evidence="3" type="ORF">N44_01986</name>
</gene>
<dbReference type="AlphaFoldDB" id="A0A0A1VUL8"/>